<dbReference type="EMBL" id="CADCXV010000685">
    <property type="protein sequence ID" value="CAB0032661.1"/>
    <property type="molecule type" value="Genomic_DNA"/>
</dbReference>
<evidence type="ECO:0000313" key="3">
    <source>
        <dbReference type="Proteomes" id="UP000479190"/>
    </source>
</evidence>
<accession>A0A6H5I407</accession>
<keyword evidence="3" id="KW-1185">Reference proteome</keyword>
<reference evidence="2 3" key="1">
    <citation type="submission" date="2020-02" db="EMBL/GenBank/DDBJ databases">
        <authorList>
            <person name="Ferguson B K."/>
        </authorList>
    </citation>
    <scope>NUCLEOTIDE SEQUENCE [LARGE SCALE GENOMIC DNA]</scope>
</reference>
<name>A0A6H5I407_9HYME</name>
<feature type="region of interest" description="Disordered" evidence="1">
    <location>
        <begin position="94"/>
        <end position="134"/>
    </location>
</feature>
<feature type="region of interest" description="Disordered" evidence="1">
    <location>
        <begin position="19"/>
        <end position="76"/>
    </location>
</feature>
<feature type="compositionally biased region" description="Polar residues" evidence="1">
    <location>
        <begin position="49"/>
        <end position="66"/>
    </location>
</feature>
<dbReference type="AlphaFoldDB" id="A0A6H5I407"/>
<sequence length="263" mass="29855">MGSFLFYWSSETSKAAGQLRSAQGNWDPALVPRTSRPRRRSRTRRPHGNANNNNDSLSHTHYCSSTREQREDDDVQQQAPVIIVSQQQIAAANCVTGSSSSSSSGENRERSSVLRRLDKITRDRRTVHNNDNKYTTTTTTTTTFVTAAQTTTQLVCSYTVHAQFSKIIKAKKCSVRRGASAKLYLALKNLENFLTPSKFRIFYDESNGMPVCHQIQSFNPIRMRNRDHPSRENRLPSNNFAIATVEHRTRATAHVTRKPRIRV</sequence>
<feature type="compositionally biased region" description="Basic and acidic residues" evidence="1">
    <location>
        <begin position="106"/>
        <end position="131"/>
    </location>
</feature>
<feature type="non-terminal residue" evidence="2">
    <location>
        <position position="263"/>
    </location>
</feature>
<feature type="non-terminal residue" evidence="2">
    <location>
        <position position="1"/>
    </location>
</feature>
<protein>
    <submittedName>
        <fullName evidence="2">Uncharacterized protein</fullName>
    </submittedName>
</protein>
<dbReference type="Proteomes" id="UP000479190">
    <property type="component" value="Unassembled WGS sequence"/>
</dbReference>
<gene>
    <name evidence="2" type="ORF">TBRA_LOCUS4591</name>
</gene>
<evidence type="ECO:0000313" key="2">
    <source>
        <dbReference type="EMBL" id="CAB0032661.1"/>
    </source>
</evidence>
<organism evidence="2 3">
    <name type="scientific">Trichogramma brassicae</name>
    <dbReference type="NCBI Taxonomy" id="86971"/>
    <lineage>
        <taxon>Eukaryota</taxon>
        <taxon>Metazoa</taxon>
        <taxon>Ecdysozoa</taxon>
        <taxon>Arthropoda</taxon>
        <taxon>Hexapoda</taxon>
        <taxon>Insecta</taxon>
        <taxon>Pterygota</taxon>
        <taxon>Neoptera</taxon>
        <taxon>Endopterygota</taxon>
        <taxon>Hymenoptera</taxon>
        <taxon>Apocrita</taxon>
        <taxon>Proctotrupomorpha</taxon>
        <taxon>Chalcidoidea</taxon>
        <taxon>Trichogrammatidae</taxon>
        <taxon>Trichogramma</taxon>
    </lineage>
</organism>
<evidence type="ECO:0000256" key="1">
    <source>
        <dbReference type="SAM" id="MobiDB-lite"/>
    </source>
</evidence>
<feature type="compositionally biased region" description="Basic residues" evidence="1">
    <location>
        <begin position="35"/>
        <end position="47"/>
    </location>
</feature>
<proteinExistence type="predicted"/>